<sequence>MTNTSLNKSLLAVLGLLALTSAAPTGEQPYFSIEKSAATVYYDMTNTDACGAVFGNNWSVTTGMTGPNAQPPACEWTRGKTLSEIGSATPIAFNHLLVDNDLLNWCGRIVNIYKADGTQYTMNGEPFFIWDGCGDCAIKDRVDLSSEALIGLQDHSTGTSGCDNPEGLRVEVTNDYHWKLLDGGEVNENPTEADRGTGTFVGPIPTAVTHSGPSAAGGASATAAGAGGASSPTQVLPLTSAAAATDTLNGAASIVTSVPAISSVLASVQPTSIPPQVSASAPLGATTAPGSLPPVGSGSATLPGGYGPPSSIPAGILTSAPVPGVNAFAEGSDSSSSASAQATDAASASVGSTVLGSAANDVASAATSVIPPVGSLDVGDGNATSSDSAGVGSEIPNSEESDCEPGTYSCNGLELRICGNIQAGTAKVGWLVAGQCPNRCEPSDGSILCN</sequence>
<feature type="chain" id="PRO_5042596226" evidence="2">
    <location>
        <begin position="23"/>
        <end position="450"/>
    </location>
</feature>
<reference evidence="3" key="2">
    <citation type="submission" date="2024-02" db="EMBL/GenBank/DDBJ databases">
        <title>Comparative genomics of Cryptococcus and Kwoniella reveals pathogenesis evolution and contrasting modes of karyotype evolution via chromosome fusion or intercentromeric recombination.</title>
        <authorList>
            <person name="Coelho M.A."/>
            <person name="David-Palma M."/>
            <person name="Shea T."/>
            <person name="Bowers K."/>
            <person name="McGinley-Smith S."/>
            <person name="Mohammad A.W."/>
            <person name="Gnirke A."/>
            <person name="Yurkov A.M."/>
            <person name="Nowrousian M."/>
            <person name="Sun S."/>
            <person name="Cuomo C.A."/>
            <person name="Heitman J."/>
        </authorList>
    </citation>
    <scope>NUCLEOTIDE SEQUENCE</scope>
    <source>
        <strain evidence="3">CBS 10117</strain>
    </source>
</reference>
<keyword evidence="2" id="KW-0732">Signal</keyword>
<reference evidence="3" key="1">
    <citation type="submission" date="2013-07" db="EMBL/GenBank/DDBJ databases">
        <authorList>
            <consortium name="The Broad Institute Genome Sequencing Platform"/>
            <person name="Cuomo C."/>
            <person name="Litvintseva A."/>
            <person name="Chen Y."/>
            <person name="Heitman J."/>
            <person name="Sun S."/>
            <person name="Springer D."/>
            <person name="Dromer F."/>
            <person name="Young S.K."/>
            <person name="Zeng Q."/>
            <person name="Gargeya S."/>
            <person name="Fitzgerald M."/>
            <person name="Abouelleil A."/>
            <person name="Alvarado L."/>
            <person name="Berlin A.M."/>
            <person name="Chapman S.B."/>
            <person name="Dewar J."/>
            <person name="Goldberg J."/>
            <person name="Griggs A."/>
            <person name="Gujja S."/>
            <person name="Hansen M."/>
            <person name="Howarth C."/>
            <person name="Imamovic A."/>
            <person name="Larimer J."/>
            <person name="McCowan C."/>
            <person name="Murphy C."/>
            <person name="Pearson M."/>
            <person name="Priest M."/>
            <person name="Roberts A."/>
            <person name="Saif S."/>
            <person name="Shea T."/>
            <person name="Sykes S."/>
            <person name="Wortman J."/>
            <person name="Nusbaum C."/>
            <person name="Birren B."/>
        </authorList>
    </citation>
    <scope>NUCLEOTIDE SEQUENCE</scope>
    <source>
        <strain evidence="3">CBS 10117</strain>
    </source>
</reference>
<evidence type="ECO:0000313" key="3">
    <source>
        <dbReference type="EMBL" id="WWC62266.1"/>
    </source>
</evidence>
<protein>
    <submittedName>
        <fullName evidence="3">Uncharacterized protein</fullName>
    </submittedName>
</protein>
<keyword evidence="4" id="KW-1185">Reference proteome</keyword>
<organism evidence="3 4">
    <name type="scientific">Kwoniella dejecticola CBS 10117</name>
    <dbReference type="NCBI Taxonomy" id="1296121"/>
    <lineage>
        <taxon>Eukaryota</taxon>
        <taxon>Fungi</taxon>
        <taxon>Dikarya</taxon>
        <taxon>Basidiomycota</taxon>
        <taxon>Agaricomycotina</taxon>
        <taxon>Tremellomycetes</taxon>
        <taxon>Tremellales</taxon>
        <taxon>Cryptococcaceae</taxon>
        <taxon>Kwoniella</taxon>
    </lineage>
</organism>
<name>A0AAJ8MG85_9TREE</name>
<accession>A0AAJ8MG85</accession>
<dbReference type="Proteomes" id="UP000078595">
    <property type="component" value="Chromosome 5"/>
</dbReference>
<dbReference type="EMBL" id="CP144534">
    <property type="protein sequence ID" value="WWC62266.1"/>
    <property type="molecule type" value="Genomic_DNA"/>
</dbReference>
<evidence type="ECO:0000256" key="2">
    <source>
        <dbReference type="SAM" id="SignalP"/>
    </source>
</evidence>
<feature type="region of interest" description="Disordered" evidence="1">
    <location>
        <begin position="371"/>
        <end position="403"/>
    </location>
</feature>
<proteinExistence type="predicted"/>
<dbReference type="KEGG" id="kdj:28967854"/>
<feature type="region of interest" description="Disordered" evidence="1">
    <location>
        <begin position="284"/>
        <end position="306"/>
    </location>
</feature>
<gene>
    <name evidence="3" type="ORF">I303_104862</name>
</gene>
<feature type="region of interest" description="Disordered" evidence="1">
    <location>
        <begin position="210"/>
        <end position="232"/>
    </location>
</feature>
<dbReference type="GeneID" id="28967854"/>
<dbReference type="RefSeq" id="XP_018262676.2">
    <property type="nucleotide sequence ID" value="XM_018407465.2"/>
</dbReference>
<evidence type="ECO:0000256" key="1">
    <source>
        <dbReference type="SAM" id="MobiDB-lite"/>
    </source>
</evidence>
<dbReference type="AlphaFoldDB" id="A0AAJ8MG85"/>
<feature type="signal peptide" evidence="2">
    <location>
        <begin position="1"/>
        <end position="22"/>
    </location>
</feature>
<feature type="compositionally biased region" description="Low complexity" evidence="1">
    <location>
        <begin position="211"/>
        <end position="232"/>
    </location>
</feature>
<evidence type="ECO:0000313" key="4">
    <source>
        <dbReference type="Proteomes" id="UP000078595"/>
    </source>
</evidence>